<accession>A0AAX6MSB9</accession>
<sequence>MFPVKSSFSKDEFQCSKWDKLKAETQDTKAKVEVQNNTDDEEDENEDGDGEWEDISRIEVNNCSSDYYKNYIRERPIEKGEWSVVTEVSKGEWIKLNGKAKGKRAVTATAANCSEKIKGLVSDVQKRLVLGKPKVETSSDENYVVIDSDGEWEDAEKPLPPQRSGTPSGCHLIRSRAAEMKCTPVVRKRGVEEDDSEPSPQTAARKKIKKGAASTCYPFKVRFV</sequence>
<dbReference type="Proteomes" id="UP001369815">
    <property type="component" value="Unassembled WGS sequence"/>
</dbReference>
<evidence type="ECO:0000256" key="1">
    <source>
        <dbReference type="SAM" id="MobiDB-lite"/>
    </source>
</evidence>
<feature type="region of interest" description="Disordered" evidence="1">
    <location>
        <begin position="24"/>
        <end position="55"/>
    </location>
</feature>
<dbReference type="AlphaFoldDB" id="A0AAX6MSB9"/>
<organism evidence="2 3">
    <name type="scientific">Daldinia eschscholtzii</name>
    <dbReference type="NCBI Taxonomy" id="292717"/>
    <lineage>
        <taxon>Eukaryota</taxon>
        <taxon>Fungi</taxon>
        <taxon>Dikarya</taxon>
        <taxon>Ascomycota</taxon>
        <taxon>Pezizomycotina</taxon>
        <taxon>Sordariomycetes</taxon>
        <taxon>Xylariomycetidae</taxon>
        <taxon>Xylariales</taxon>
        <taxon>Hypoxylaceae</taxon>
        <taxon>Daldinia</taxon>
    </lineage>
</organism>
<feature type="compositionally biased region" description="Acidic residues" evidence="1">
    <location>
        <begin position="38"/>
        <end position="53"/>
    </location>
</feature>
<evidence type="ECO:0000313" key="2">
    <source>
        <dbReference type="EMBL" id="KAK6955515.1"/>
    </source>
</evidence>
<name>A0AAX6MSB9_9PEZI</name>
<gene>
    <name evidence="2" type="ORF">Daesc_003155</name>
</gene>
<comment type="caution">
    <text evidence="2">The sequence shown here is derived from an EMBL/GenBank/DDBJ whole genome shotgun (WGS) entry which is preliminary data.</text>
</comment>
<proteinExistence type="predicted"/>
<keyword evidence="3" id="KW-1185">Reference proteome</keyword>
<reference evidence="2 3" key="1">
    <citation type="journal article" date="2024" name="Front Chem Biol">
        <title>Unveiling the potential of Daldinia eschscholtzii MFLUCC 19-0629 through bioactivity and bioinformatics studies for enhanced sustainable agriculture production.</title>
        <authorList>
            <person name="Brooks S."/>
            <person name="Weaver J.A."/>
            <person name="Klomchit A."/>
            <person name="Alharthi S.A."/>
            <person name="Onlamun T."/>
            <person name="Nurani R."/>
            <person name="Vong T.K."/>
            <person name="Alberti F."/>
            <person name="Greco C."/>
        </authorList>
    </citation>
    <scope>NUCLEOTIDE SEQUENCE [LARGE SCALE GENOMIC DNA]</scope>
    <source>
        <strain evidence="2">MFLUCC 19-0629</strain>
    </source>
</reference>
<feature type="region of interest" description="Disordered" evidence="1">
    <location>
        <begin position="149"/>
        <end position="169"/>
    </location>
</feature>
<evidence type="ECO:0000313" key="3">
    <source>
        <dbReference type="Proteomes" id="UP001369815"/>
    </source>
</evidence>
<dbReference type="EMBL" id="JBANMG010000003">
    <property type="protein sequence ID" value="KAK6955515.1"/>
    <property type="molecule type" value="Genomic_DNA"/>
</dbReference>
<feature type="region of interest" description="Disordered" evidence="1">
    <location>
        <begin position="187"/>
        <end position="212"/>
    </location>
</feature>
<protein>
    <submittedName>
        <fullName evidence="2">Uncharacterized protein</fullName>
    </submittedName>
</protein>